<gene>
    <name evidence="2" type="ORF">FCL40_01940</name>
</gene>
<feature type="chain" id="PRO_5020369085" evidence="1">
    <location>
        <begin position="22"/>
        <end position="139"/>
    </location>
</feature>
<evidence type="ECO:0000256" key="1">
    <source>
        <dbReference type="SAM" id="SignalP"/>
    </source>
</evidence>
<dbReference type="AlphaFoldDB" id="A0A4U1BJH8"/>
<comment type="caution">
    <text evidence="2">The sequence shown here is derived from an EMBL/GenBank/DDBJ whole genome shotgun (WGS) entry which is preliminary data.</text>
</comment>
<dbReference type="OrthoDB" id="6401001at2"/>
<dbReference type="Pfam" id="PF09829">
    <property type="entry name" value="DUF2057"/>
    <property type="match status" value="1"/>
</dbReference>
<name>A0A4U1BJH8_9GAMM</name>
<evidence type="ECO:0000313" key="3">
    <source>
        <dbReference type="Proteomes" id="UP000305674"/>
    </source>
</evidence>
<sequence length="139" mass="15105">MRLRSLATLATTLLLTAAASASSLHLPKGFYATNVNGNPVSAFDATLNLEQGKQVVTLRYANPYRVHPEHHEMVVSAPIYVVFEVDGSSSYRLNADLPMALNRAKAFAHNPKFDIQRNGQTVAHQAYLGQGAVAKLLSE</sequence>
<accession>A0A4U1BJH8</accession>
<reference evidence="2 3" key="1">
    <citation type="submission" date="2019-04" db="EMBL/GenBank/DDBJ databases">
        <authorList>
            <person name="Hwang J.C."/>
        </authorList>
    </citation>
    <scope>NUCLEOTIDE SEQUENCE [LARGE SCALE GENOMIC DNA]</scope>
    <source>
        <strain evidence="2 3">IMCC35001</strain>
    </source>
</reference>
<keyword evidence="3" id="KW-1185">Reference proteome</keyword>
<protein>
    <submittedName>
        <fullName evidence="2">DUF2057 domain-containing protein</fullName>
    </submittedName>
</protein>
<dbReference type="RefSeq" id="WP_136850809.1">
    <property type="nucleotide sequence ID" value="NZ_SWCI01000001.1"/>
</dbReference>
<dbReference type="EMBL" id="SWCI01000001">
    <property type="protein sequence ID" value="TKB51342.1"/>
    <property type="molecule type" value="Genomic_DNA"/>
</dbReference>
<organism evidence="2 3">
    <name type="scientific">Ferrimonas sediminicola</name>
    <dbReference type="NCBI Taxonomy" id="2569538"/>
    <lineage>
        <taxon>Bacteria</taxon>
        <taxon>Pseudomonadati</taxon>
        <taxon>Pseudomonadota</taxon>
        <taxon>Gammaproteobacteria</taxon>
        <taxon>Alteromonadales</taxon>
        <taxon>Ferrimonadaceae</taxon>
        <taxon>Ferrimonas</taxon>
    </lineage>
</organism>
<feature type="signal peptide" evidence="1">
    <location>
        <begin position="1"/>
        <end position="21"/>
    </location>
</feature>
<dbReference type="InterPro" id="IPR018635">
    <property type="entry name" value="UPF0319"/>
</dbReference>
<dbReference type="Proteomes" id="UP000305674">
    <property type="component" value="Unassembled WGS sequence"/>
</dbReference>
<proteinExistence type="predicted"/>
<evidence type="ECO:0000313" key="2">
    <source>
        <dbReference type="EMBL" id="TKB51342.1"/>
    </source>
</evidence>
<keyword evidence="1" id="KW-0732">Signal</keyword>